<dbReference type="Proteomes" id="UP000594121">
    <property type="component" value="Chromosome"/>
</dbReference>
<evidence type="ECO:0000313" key="2">
    <source>
        <dbReference type="Proteomes" id="UP000594121"/>
    </source>
</evidence>
<organism evidence="1 2">
    <name type="scientific">Infirmifilum lucidum</name>
    <dbReference type="NCBI Taxonomy" id="2776706"/>
    <lineage>
        <taxon>Archaea</taxon>
        <taxon>Thermoproteota</taxon>
        <taxon>Thermoprotei</taxon>
        <taxon>Thermofilales</taxon>
        <taxon>Thermofilaceae</taxon>
        <taxon>Infirmifilum</taxon>
    </lineage>
</organism>
<protein>
    <submittedName>
        <fullName evidence="1">Type I-A CRISPR-associated protein Cas4/Csa1</fullName>
    </submittedName>
</protein>
<evidence type="ECO:0000313" key="1">
    <source>
        <dbReference type="EMBL" id="QOJ79813.1"/>
    </source>
</evidence>
<reference evidence="1 2" key="1">
    <citation type="submission" date="2020-10" db="EMBL/GenBank/DDBJ databases">
        <title>Thermofilum lucidum 3507LT sp. nov. a novel member of Thermofilaceae family isolated from Chile hot spring, and proposal of description order Thermofilales.</title>
        <authorList>
            <person name="Zayulina K.S."/>
            <person name="Elcheninov A.G."/>
            <person name="Toshchakov S.V."/>
            <person name="Kublanov I.V."/>
        </authorList>
    </citation>
    <scope>NUCLEOTIDE SEQUENCE [LARGE SCALE GENOMIC DNA]</scope>
    <source>
        <strain evidence="1 2">3507LT</strain>
    </source>
</reference>
<name>A0A7L9FLB2_9CREN</name>
<dbReference type="AlphaFoldDB" id="A0A7L9FLB2"/>
<dbReference type="InParanoid" id="A0A7L9FLB2"/>
<gene>
    <name evidence="1" type="primary">cas4a</name>
    <name evidence="1" type="ORF">IG193_08745</name>
</gene>
<sequence>MFPAPVLERVRGVVAGDLVVELRGWRLELVGPRRGFMPTVSEVSSPCPSKRDVYLRRVRGLKPASDGVLLAGRVFHEAFLEPFRVVLRAGPSLERLAGAKARLLRGAPRELRSAASRVFDASSALAMAWGVGGARLPVAVEPEVPGGPVGLSDVVRPDLLVAGVPVDFVYGNGLERKELAVAAYAMAVEAASNNPVNYGVVVQYAGGRLLWRAVILDDRVRSRFLEARDAVARIVESGEDPGVAESCPDWCPWRGVCHAALRV</sequence>
<dbReference type="InterPro" id="IPR009260">
    <property type="entry name" value="CRISPR-ass_Csa1"/>
</dbReference>
<proteinExistence type="predicted"/>
<dbReference type="NCBIfam" id="TIGR01896">
    <property type="entry name" value="cas_AF1879"/>
    <property type="match status" value="1"/>
</dbReference>
<dbReference type="KEGG" id="thel:IG193_08745"/>
<dbReference type="EMBL" id="CP062310">
    <property type="protein sequence ID" value="QOJ79813.1"/>
    <property type="molecule type" value="Genomic_DNA"/>
</dbReference>
<dbReference type="Pfam" id="PF06023">
    <property type="entry name" value="Csa1"/>
    <property type="match status" value="1"/>
</dbReference>
<accession>A0A7L9FLB2</accession>
<keyword evidence="2" id="KW-1185">Reference proteome</keyword>